<dbReference type="PANTHER" id="PTHR18460">
    <property type="entry name" value="TEL2 INTERACTING PROTEIN 1 TTI1 FAMILY MEMBER"/>
    <property type="match status" value="1"/>
</dbReference>
<dbReference type="EMBL" id="JACMSC010000002">
    <property type="protein sequence ID" value="KAG6534227.1"/>
    <property type="molecule type" value="Genomic_DNA"/>
</dbReference>
<evidence type="ECO:0000313" key="3">
    <source>
        <dbReference type="Proteomes" id="UP000734854"/>
    </source>
</evidence>
<reference evidence="2 3" key="1">
    <citation type="submission" date="2020-08" db="EMBL/GenBank/DDBJ databases">
        <title>Plant Genome Project.</title>
        <authorList>
            <person name="Zhang R.-G."/>
        </authorList>
    </citation>
    <scope>NUCLEOTIDE SEQUENCE [LARGE SCALE GENOMIC DNA]</scope>
    <source>
        <tissue evidence="2">Rhizome</tissue>
    </source>
</reference>
<feature type="domain" description="TTI1 N-terminal TPR" evidence="1">
    <location>
        <begin position="97"/>
        <end position="352"/>
    </location>
</feature>
<proteinExistence type="predicted"/>
<name>A0A8J5HY71_ZINOF</name>
<dbReference type="PANTHER" id="PTHR18460:SF3">
    <property type="entry name" value="TELO2-INTERACTING PROTEIN 1 HOMOLOG"/>
    <property type="match status" value="1"/>
</dbReference>
<protein>
    <recommendedName>
        <fullName evidence="1">TTI1 N-terminal TPR domain-containing protein</fullName>
    </recommendedName>
</protein>
<evidence type="ECO:0000259" key="1">
    <source>
        <dbReference type="Pfam" id="PF24173"/>
    </source>
</evidence>
<dbReference type="AlphaFoldDB" id="A0A8J5HY71"/>
<sequence length="737" mass="82953">MTFQMVVVLKKLNYGAMLSPTEASEEFRGGIIKCFRAMLLTLQPCSNSSCVCKQRIVLPTIEPFITASISYNTHLSYQVEPQECLLAFLQSQNASAAVGHWLSLLHQVENFHPIYPILTAELEALRGHHGNANIRKEAFLAHRVLVAKVGTADALAFFLPGVVSRFTKALCESKNAISGAAGSTGATEHALRGLTEFLITVLNDKANPYAIEMSVNDTMTLSPEKNKSTQSVLETLRSLPSNSTHIKSANVTGDLLRESVEDSSPKVAYEGKFTETKRILFVHRSNVWLDETSTNVDKAIHAAFPYLCVHPSEKVREALVDGIKGFLSNCRQTLQRSKLLLLECLCVLVSDDDEEVSISAQEALESLFVLDEEFVTKFEVSEMLSRLVKELPRVVLGNDETAALIHAQKLLSLMYFAGPDLLIDHLFHSPELQMIKFFDNHIFVWQINSSHFLECLGLCLSHNSQYAGSMKKLRWLNPLSTGYLLSIAELKASSLLVSSSSLIYNTSPPIVPRISILQDEDSQNSSVVDCVREFPHMPPWFGVVGSQKLYIRLAGILRLTGLSIISGYKSIMSLSVVVDQLLDHVRQLTQSIRMKEYGKVGWRTWYHHGSGNLLRKTSVAVCMLNEIIYGLSEQSVNTYSELFKKSKGDTIQGKDFTYDDGRQSRCLTWKIRMEKNSWDHIVLSVGKILHEYLSSEVWGIPQNQNELMLEDEEELEQPLYFFRDTIMLHQEIWFFKI</sequence>
<dbReference type="InterPro" id="IPR016024">
    <property type="entry name" value="ARM-type_fold"/>
</dbReference>
<dbReference type="InterPro" id="IPR057566">
    <property type="entry name" value="TPR_TTI1_N"/>
</dbReference>
<organism evidence="2 3">
    <name type="scientific">Zingiber officinale</name>
    <name type="common">Ginger</name>
    <name type="synonym">Amomum zingiber</name>
    <dbReference type="NCBI Taxonomy" id="94328"/>
    <lineage>
        <taxon>Eukaryota</taxon>
        <taxon>Viridiplantae</taxon>
        <taxon>Streptophyta</taxon>
        <taxon>Embryophyta</taxon>
        <taxon>Tracheophyta</taxon>
        <taxon>Spermatophyta</taxon>
        <taxon>Magnoliopsida</taxon>
        <taxon>Liliopsida</taxon>
        <taxon>Zingiberales</taxon>
        <taxon>Zingiberaceae</taxon>
        <taxon>Zingiber</taxon>
    </lineage>
</organism>
<dbReference type="SUPFAM" id="SSF48371">
    <property type="entry name" value="ARM repeat"/>
    <property type="match status" value="1"/>
</dbReference>
<dbReference type="InterPro" id="IPR052587">
    <property type="entry name" value="TELO2-interacting_protein_1"/>
</dbReference>
<dbReference type="GO" id="GO:0005737">
    <property type="term" value="C:cytoplasm"/>
    <property type="evidence" value="ECO:0007669"/>
    <property type="project" value="TreeGrafter"/>
</dbReference>
<dbReference type="Proteomes" id="UP000734854">
    <property type="component" value="Unassembled WGS sequence"/>
</dbReference>
<comment type="caution">
    <text evidence="2">The sequence shown here is derived from an EMBL/GenBank/DDBJ whole genome shotgun (WGS) entry which is preliminary data.</text>
</comment>
<keyword evidence="3" id="KW-1185">Reference proteome</keyword>
<gene>
    <name evidence="2" type="ORF">ZIOFF_008113</name>
</gene>
<accession>A0A8J5HY71</accession>
<dbReference type="Pfam" id="PF24173">
    <property type="entry name" value="TPR_TTI1_N"/>
    <property type="match status" value="1"/>
</dbReference>
<evidence type="ECO:0000313" key="2">
    <source>
        <dbReference type="EMBL" id="KAG6534227.1"/>
    </source>
</evidence>